<comment type="caution">
    <text evidence="4">The sequence shown here is derived from an EMBL/GenBank/DDBJ whole genome shotgun (WGS) entry which is preliminary data.</text>
</comment>
<protein>
    <submittedName>
        <fullName evidence="4">GNAT family N-acetyltransferase</fullName>
        <ecNumber evidence="4">2.3.1.-</ecNumber>
    </submittedName>
</protein>
<evidence type="ECO:0000313" key="5">
    <source>
        <dbReference type="Proteomes" id="UP001597145"/>
    </source>
</evidence>
<dbReference type="InterPro" id="IPR050832">
    <property type="entry name" value="Bact_Acetyltransf"/>
</dbReference>
<sequence>MATAAVRPAVVEDVEEIVRIQAGTWETAYAELVPAEALLQLRSPEAHRAWKDAVTAGGGHHVLVATEGEWTVGFCAAAPAAAPDGTVAPEAPTLGAEAWAEISTLLVEPRWGRRGHGGRLLAGAAEALRAAGAVYGLAWVPEADEASRKFYSSVGWEPDGTLRVLDTGQGELREVRLTGSLDLTLS</sequence>
<dbReference type="EC" id="2.3.1.-" evidence="4"/>
<keyword evidence="2 4" id="KW-0012">Acyltransferase</keyword>
<dbReference type="GO" id="GO:0016746">
    <property type="term" value="F:acyltransferase activity"/>
    <property type="evidence" value="ECO:0007669"/>
    <property type="project" value="UniProtKB-KW"/>
</dbReference>
<dbReference type="RefSeq" id="WP_343983223.1">
    <property type="nucleotide sequence ID" value="NZ_BAAAJG010000016.1"/>
</dbReference>
<feature type="domain" description="N-acetyltransferase" evidence="3">
    <location>
        <begin position="4"/>
        <end position="182"/>
    </location>
</feature>
<organism evidence="4 5">
    <name type="scientific">Pseudonocardia aurantiaca</name>
    <dbReference type="NCBI Taxonomy" id="75290"/>
    <lineage>
        <taxon>Bacteria</taxon>
        <taxon>Bacillati</taxon>
        <taxon>Actinomycetota</taxon>
        <taxon>Actinomycetes</taxon>
        <taxon>Pseudonocardiales</taxon>
        <taxon>Pseudonocardiaceae</taxon>
        <taxon>Pseudonocardia</taxon>
    </lineage>
</organism>
<dbReference type="InterPro" id="IPR016181">
    <property type="entry name" value="Acyl_CoA_acyltransferase"/>
</dbReference>
<dbReference type="Proteomes" id="UP001597145">
    <property type="component" value="Unassembled WGS sequence"/>
</dbReference>
<evidence type="ECO:0000256" key="2">
    <source>
        <dbReference type="ARBA" id="ARBA00023315"/>
    </source>
</evidence>
<dbReference type="InterPro" id="IPR000182">
    <property type="entry name" value="GNAT_dom"/>
</dbReference>
<dbReference type="Gene3D" id="3.40.630.30">
    <property type="match status" value="1"/>
</dbReference>
<evidence type="ECO:0000256" key="1">
    <source>
        <dbReference type="ARBA" id="ARBA00022679"/>
    </source>
</evidence>
<accession>A0ABW4FVI0</accession>
<keyword evidence="5" id="KW-1185">Reference proteome</keyword>
<keyword evidence="1 4" id="KW-0808">Transferase</keyword>
<dbReference type="PROSITE" id="PS51186">
    <property type="entry name" value="GNAT"/>
    <property type="match status" value="1"/>
</dbReference>
<evidence type="ECO:0000259" key="3">
    <source>
        <dbReference type="PROSITE" id="PS51186"/>
    </source>
</evidence>
<dbReference type="PANTHER" id="PTHR43877">
    <property type="entry name" value="AMINOALKYLPHOSPHONATE N-ACETYLTRANSFERASE-RELATED-RELATED"/>
    <property type="match status" value="1"/>
</dbReference>
<dbReference type="SUPFAM" id="SSF55729">
    <property type="entry name" value="Acyl-CoA N-acyltransferases (Nat)"/>
    <property type="match status" value="1"/>
</dbReference>
<dbReference type="Pfam" id="PF00583">
    <property type="entry name" value="Acetyltransf_1"/>
    <property type="match status" value="1"/>
</dbReference>
<name>A0ABW4FVI0_9PSEU</name>
<gene>
    <name evidence="4" type="ORF">ACFSCY_26845</name>
</gene>
<evidence type="ECO:0000313" key="4">
    <source>
        <dbReference type="EMBL" id="MFD1533047.1"/>
    </source>
</evidence>
<dbReference type="PANTHER" id="PTHR43877:SF1">
    <property type="entry name" value="ACETYLTRANSFERASE"/>
    <property type="match status" value="1"/>
</dbReference>
<dbReference type="EMBL" id="JBHUCP010000023">
    <property type="protein sequence ID" value="MFD1533047.1"/>
    <property type="molecule type" value="Genomic_DNA"/>
</dbReference>
<reference evidence="5" key="1">
    <citation type="journal article" date="2019" name="Int. J. Syst. Evol. Microbiol.">
        <title>The Global Catalogue of Microorganisms (GCM) 10K type strain sequencing project: providing services to taxonomists for standard genome sequencing and annotation.</title>
        <authorList>
            <consortium name="The Broad Institute Genomics Platform"/>
            <consortium name="The Broad Institute Genome Sequencing Center for Infectious Disease"/>
            <person name="Wu L."/>
            <person name="Ma J."/>
        </authorList>
    </citation>
    <scope>NUCLEOTIDE SEQUENCE [LARGE SCALE GENOMIC DNA]</scope>
    <source>
        <strain evidence="5">JCM 12165</strain>
    </source>
</reference>
<proteinExistence type="predicted"/>